<dbReference type="Proteomes" id="UP000054549">
    <property type="component" value="Unassembled WGS sequence"/>
</dbReference>
<reference evidence="1 2" key="1">
    <citation type="submission" date="2014-04" db="EMBL/GenBank/DDBJ databases">
        <title>Evolutionary Origins and Diversification of the Mycorrhizal Mutualists.</title>
        <authorList>
            <consortium name="DOE Joint Genome Institute"/>
            <consortium name="Mycorrhizal Genomics Consortium"/>
            <person name="Kohler A."/>
            <person name="Kuo A."/>
            <person name="Nagy L.G."/>
            <person name="Floudas D."/>
            <person name="Copeland A."/>
            <person name="Barry K.W."/>
            <person name="Cichocki N."/>
            <person name="Veneault-Fourrey C."/>
            <person name="LaButti K."/>
            <person name="Lindquist E.A."/>
            <person name="Lipzen A."/>
            <person name="Lundell T."/>
            <person name="Morin E."/>
            <person name="Murat C."/>
            <person name="Riley R."/>
            <person name="Ohm R."/>
            <person name="Sun H."/>
            <person name="Tunlid A."/>
            <person name="Henrissat B."/>
            <person name="Grigoriev I.V."/>
            <person name="Hibbett D.S."/>
            <person name="Martin F."/>
        </authorList>
    </citation>
    <scope>NUCLEOTIDE SEQUENCE [LARGE SCALE GENOMIC DNA]</scope>
    <source>
        <strain evidence="1 2">Koide BX008</strain>
    </source>
</reference>
<protein>
    <submittedName>
        <fullName evidence="1">Uncharacterized protein</fullName>
    </submittedName>
</protein>
<dbReference type="HOGENOM" id="CLU_2333170_0_0_1"/>
<proteinExistence type="predicted"/>
<name>A0A0C2XDL5_AMAMK</name>
<sequence>MSGWHGITLRCQRFWYPAMLLTYLHDRYPGVYIPPQEDNTWITVIGSGHVGQKSPCVKRTHVSDQSFTKNTQVPLPVLPAKLRLYLYLFLDVVNQVST</sequence>
<keyword evidence="2" id="KW-1185">Reference proteome</keyword>
<dbReference type="EMBL" id="KN818233">
    <property type="protein sequence ID" value="KIL66943.1"/>
    <property type="molecule type" value="Genomic_DNA"/>
</dbReference>
<gene>
    <name evidence="1" type="ORF">M378DRAFT_159871</name>
</gene>
<dbReference type="AlphaFoldDB" id="A0A0C2XDL5"/>
<evidence type="ECO:0000313" key="1">
    <source>
        <dbReference type="EMBL" id="KIL66943.1"/>
    </source>
</evidence>
<evidence type="ECO:0000313" key="2">
    <source>
        <dbReference type="Proteomes" id="UP000054549"/>
    </source>
</evidence>
<dbReference type="InParanoid" id="A0A0C2XDL5"/>
<accession>A0A0C2XDL5</accession>
<organism evidence="1 2">
    <name type="scientific">Amanita muscaria (strain Koide BX008)</name>
    <dbReference type="NCBI Taxonomy" id="946122"/>
    <lineage>
        <taxon>Eukaryota</taxon>
        <taxon>Fungi</taxon>
        <taxon>Dikarya</taxon>
        <taxon>Basidiomycota</taxon>
        <taxon>Agaricomycotina</taxon>
        <taxon>Agaricomycetes</taxon>
        <taxon>Agaricomycetidae</taxon>
        <taxon>Agaricales</taxon>
        <taxon>Pluteineae</taxon>
        <taxon>Amanitaceae</taxon>
        <taxon>Amanita</taxon>
    </lineage>
</organism>